<feature type="transmembrane region" description="Helical" evidence="1">
    <location>
        <begin position="27"/>
        <end position="45"/>
    </location>
</feature>
<dbReference type="EMBL" id="CABVIK010000011">
    <property type="protein sequence ID" value="VVP15635.1"/>
    <property type="molecule type" value="Genomic_DNA"/>
</dbReference>
<feature type="transmembrane region" description="Helical" evidence="1">
    <location>
        <begin position="65"/>
        <end position="89"/>
    </location>
</feature>
<dbReference type="AlphaFoldDB" id="A0A5E7LV98"/>
<evidence type="ECO:0000313" key="2">
    <source>
        <dbReference type="EMBL" id="VVP15635.1"/>
    </source>
</evidence>
<keyword evidence="1" id="KW-0812">Transmembrane</keyword>
<proteinExistence type="predicted"/>
<evidence type="ECO:0000313" key="3">
    <source>
        <dbReference type="Proteomes" id="UP000349468"/>
    </source>
</evidence>
<keyword evidence="1" id="KW-1133">Transmembrane helix</keyword>
<keyword evidence="1" id="KW-0472">Membrane</keyword>
<gene>
    <name evidence="2" type="ORF">PS870_03541</name>
</gene>
<accession>A0A5E7LV98</accession>
<sequence length="126" mass="14744">MISYETNPIPKIALELLHSKDLVVSKILKMINYFYFLTSAVFLLMSCTDPKTKWSIAGVDVYGGLFVFCMFFYIPMMAFSFYYFVRALMNFFKYKRSHDGFSFLVSSVVGVVALYSFNHWVFSEIY</sequence>
<organism evidence="2 3">
    <name type="scientific">Pseudomonas fluorescens</name>
    <dbReference type="NCBI Taxonomy" id="294"/>
    <lineage>
        <taxon>Bacteria</taxon>
        <taxon>Pseudomonadati</taxon>
        <taxon>Pseudomonadota</taxon>
        <taxon>Gammaproteobacteria</taxon>
        <taxon>Pseudomonadales</taxon>
        <taxon>Pseudomonadaceae</taxon>
        <taxon>Pseudomonas</taxon>
    </lineage>
</organism>
<protein>
    <submittedName>
        <fullName evidence="2">Uncharacterized protein</fullName>
    </submittedName>
</protein>
<name>A0A5E7LV98_PSEFL</name>
<dbReference type="Proteomes" id="UP000349468">
    <property type="component" value="Unassembled WGS sequence"/>
</dbReference>
<evidence type="ECO:0000256" key="1">
    <source>
        <dbReference type="SAM" id="Phobius"/>
    </source>
</evidence>
<feature type="transmembrane region" description="Helical" evidence="1">
    <location>
        <begin position="101"/>
        <end position="122"/>
    </location>
</feature>
<reference evidence="2 3" key="1">
    <citation type="submission" date="2019-09" db="EMBL/GenBank/DDBJ databases">
        <authorList>
            <person name="Chandra G."/>
            <person name="Truman W A."/>
        </authorList>
    </citation>
    <scope>NUCLEOTIDE SEQUENCE [LARGE SCALE GENOMIC DNA]</scope>
    <source>
        <strain evidence="2">PS870</strain>
    </source>
</reference>